<dbReference type="InterPro" id="IPR001867">
    <property type="entry name" value="OmpR/PhoB-type_DNA-bd"/>
</dbReference>
<sequence length="252" mass="28525">MLQKKALAWRSLFLPKIKMKEQMDILLVEDELALGAVLSRYLQNQSLTVVWSTSAEDAFDKLLSTEFHLMIIDVQLPEEDGFQLADKVKKLLPTQPLLFLTALAGKENRTRGLALGAFDYIEKPFEMDELMLKIKNILNFTTQQPTTNSSNDVISLGCMSFHKSRLALMAANGVQRNMTVREAEILGFLAERKDTLVLKKEILLKFWGDTDYFNGKSLEVFISRLRKLLKDEPTVKIDSIYGAGYILVTATG</sequence>
<dbReference type="Gene3D" id="3.40.50.2300">
    <property type="match status" value="1"/>
</dbReference>
<dbReference type="InterPro" id="IPR016032">
    <property type="entry name" value="Sig_transdc_resp-reg_C-effctor"/>
</dbReference>
<evidence type="ECO:0000256" key="3">
    <source>
        <dbReference type="ARBA" id="ARBA00023125"/>
    </source>
</evidence>
<organism evidence="8 9">
    <name type="scientific">Sphingobacterium corticibacter</name>
    <dbReference type="NCBI Taxonomy" id="2171749"/>
    <lineage>
        <taxon>Bacteria</taxon>
        <taxon>Pseudomonadati</taxon>
        <taxon>Bacteroidota</taxon>
        <taxon>Sphingobacteriia</taxon>
        <taxon>Sphingobacteriales</taxon>
        <taxon>Sphingobacteriaceae</taxon>
        <taxon>Sphingobacterium</taxon>
    </lineage>
</organism>
<proteinExistence type="predicted"/>
<name>A0A2T8HJZ0_9SPHI</name>
<feature type="DNA-binding region" description="OmpR/PhoB-type" evidence="5">
    <location>
        <begin position="151"/>
        <end position="249"/>
    </location>
</feature>
<evidence type="ECO:0000313" key="8">
    <source>
        <dbReference type="EMBL" id="PVH25764.1"/>
    </source>
</evidence>
<dbReference type="SMART" id="SM00448">
    <property type="entry name" value="REC"/>
    <property type="match status" value="1"/>
</dbReference>
<dbReference type="Proteomes" id="UP000245627">
    <property type="component" value="Unassembled WGS sequence"/>
</dbReference>
<dbReference type="CDD" id="cd00383">
    <property type="entry name" value="trans_reg_C"/>
    <property type="match status" value="1"/>
</dbReference>
<dbReference type="Pfam" id="PF00072">
    <property type="entry name" value="Response_reg"/>
    <property type="match status" value="1"/>
</dbReference>
<comment type="caution">
    <text evidence="8">The sequence shown here is derived from an EMBL/GenBank/DDBJ whole genome shotgun (WGS) entry which is preliminary data.</text>
</comment>
<dbReference type="PANTHER" id="PTHR48111:SF40">
    <property type="entry name" value="PHOSPHATE REGULON TRANSCRIPTIONAL REGULATORY PROTEIN PHOB"/>
    <property type="match status" value="1"/>
</dbReference>
<dbReference type="SMART" id="SM00862">
    <property type="entry name" value="Trans_reg_C"/>
    <property type="match status" value="1"/>
</dbReference>
<feature type="modified residue" description="4-aspartylphosphate" evidence="4">
    <location>
        <position position="73"/>
    </location>
</feature>
<dbReference type="SUPFAM" id="SSF52172">
    <property type="entry name" value="CheY-like"/>
    <property type="match status" value="1"/>
</dbReference>
<reference evidence="8 9" key="1">
    <citation type="submission" date="2018-04" db="EMBL/GenBank/DDBJ databases">
        <title>Sphingobacterium cortibacter sp. nov.</title>
        <authorList>
            <person name="Li Y."/>
        </authorList>
    </citation>
    <scope>NUCLEOTIDE SEQUENCE [LARGE SCALE GENOMIC DNA]</scope>
    <source>
        <strain evidence="8 9">2c-3</strain>
    </source>
</reference>
<dbReference type="PROSITE" id="PS50110">
    <property type="entry name" value="RESPONSE_REGULATORY"/>
    <property type="match status" value="1"/>
</dbReference>
<protein>
    <submittedName>
        <fullName evidence="8">DNA-binding response regulator</fullName>
    </submittedName>
</protein>
<dbReference type="CDD" id="cd17574">
    <property type="entry name" value="REC_OmpR"/>
    <property type="match status" value="1"/>
</dbReference>
<dbReference type="Gene3D" id="1.10.10.10">
    <property type="entry name" value="Winged helix-like DNA-binding domain superfamily/Winged helix DNA-binding domain"/>
    <property type="match status" value="1"/>
</dbReference>
<evidence type="ECO:0000256" key="1">
    <source>
        <dbReference type="ARBA" id="ARBA00022553"/>
    </source>
</evidence>
<keyword evidence="9" id="KW-1185">Reference proteome</keyword>
<evidence type="ECO:0000259" key="6">
    <source>
        <dbReference type="PROSITE" id="PS50110"/>
    </source>
</evidence>
<dbReference type="GO" id="GO:0000976">
    <property type="term" value="F:transcription cis-regulatory region binding"/>
    <property type="evidence" value="ECO:0007669"/>
    <property type="project" value="TreeGrafter"/>
</dbReference>
<dbReference type="PROSITE" id="PS51755">
    <property type="entry name" value="OMPR_PHOB"/>
    <property type="match status" value="1"/>
</dbReference>
<dbReference type="PANTHER" id="PTHR48111">
    <property type="entry name" value="REGULATOR OF RPOS"/>
    <property type="match status" value="1"/>
</dbReference>
<accession>A0A2T8HJZ0</accession>
<dbReference type="AlphaFoldDB" id="A0A2T8HJZ0"/>
<evidence type="ECO:0000259" key="7">
    <source>
        <dbReference type="PROSITE" id="PS51755"/>
    </source>
</evidence>
<dbReference type="GO" id="GO:0032993">
    <property type="term" value="C:protein-DNA complex"/>
    <property type="evidence" value="ECO:0007669"/>
    <property type="project" value="TreeGrafter"/>
</dbReference>
<dbReference type="SUPFAM" id="SSF46894">
    <property type="entry name" value="C-terminal effector domain of the bipartite response regulators"/>
    <property type="match status" value="1"/>
</dbReference>
<keyword evidence="1 4" id="KW-0597">Phosphoprotein</keyword>
<feature type="domain" description="OmpR/PhoB-type" evidence="7">
    <location>
        <begin position="151"/>
        <end position="249"/>
    </location>
</feature>
<dbReference type="InterPro" id="IPR011006">
    <property type="entry name" value="CheY-like_superfamily"/>
</dbReference>
<keyword evidence="2" id="KW-0902">Two-component regulatory system</keyword>
<evidence type="ECO:0000256" key="5">
    <source>
        <dbReference type="PROSITE-ProRule" id="PRU01091"/>
    </source>
</evidence>
<dbReference type="InterPro" id="IPR039420">
    <property type="entry name" value="WalR-like"/>
</dbReference>
<dbReference type="InterPro" id="IPR001789">
    <property type="entry name" value="Sig_transdc_resp-reg_receiver"/>
</dbReference>
<evidence type="ECO:0000256" key="2">
    <source>
        <dbReference type="ARBA" id="ARBA00023012"/>
    </source>
</evidence>
<keyword evidence="3 5" id="KW-0238">DNA-binding</keyword>
<dbReference type="GO" id="GO:0006355">
    <property type="term" value="P:regulation of DNA-templated transcription"/>
    <property type="evidence" value="ECO:0007669"/>
    <property type="project" value="InterPro"/>
</dbReference>
<dbReference type="GO" id="GO:0000156">
    <property type="term" value="F:phosphorelay response regulator activity"/>
    <property type="evidence" value="ECO:0007669"/>
    <property type="project" value="TreeGrafter"/>
</dbReference>
<dbReference type="InterPro" id="IPR036388">
    <property type="entry name" value="WH-like_DNA-bd_sf"/>
</dbReference>
<dbReference type="Pfam" id="PF00486">
    <property type="entry name" value="Trans_reg_C"/>
    <property type="match status" value="1"/>
</dbReference>
<feature type="domain" description="Response regulatory" evidence="6">
    <location>
        <begin position="24"/>
        <end position="138"/>
    </location>
</feature>
<dbReference type="GO" id="GO:0005829">
    <property type="term" value="C:cytosol"/>
    <property type="evidence" value="ECO:0007669"/>
    <property type="project" value="TreeGrafter"/>
</dbReference>
<dbReference type="OrthoDB" id="9790442at2"/>
<evidence type="ECO:0000256" key="4">
    <source>
        <dbReference type="PROSITE-ProRule" id="PRU00169"/>
    </source>
</evidence>
<evidence type="ECO:0000313" key="9">
    <source>
        <dbReference type="Proteomes" id="UP000245627"/>
    </source>
</evidence>
<gene>
    <name evidence="8" type="ORF">DC487_07465</name>
</gene>
<dbReference type="EMBL" id="QDKG01000002">
    <property type="protein sequence ID" value="PVH25764.1"/>
    <property type="molecule type" value="Genomic_DNA"/>
</dbReference>